<feature type="region of interest" description="Disordered" evidence="1">
    <location>
        <begin position="142"/>
        <end position="176"/>
    </location>
</feature>
<feature type="compositionally biased region" description="Gly residues" evidence="1">
    <location>
        <begin position="144"/>
        <end position="156"/>
    </location>
</feature>
<evidence type="ECO:0000313" key="3">
    <source>
        <dbReference type="Proteomes" id="UP000321306"/>
    </source>
</evidence>
<reference evidence="2 3" key="1">
    <citation type="submission" date="2019-07" db="EMBL/GenBank/DDBJ databases">
        <title>Whole genome shotgun sequence of Deinococcus cellulosilyticus NBRC 106333.</title>
        <authorList>
            <person name="Hosoyama A."/>
            <person name="Uohara A."/>
            <person name="Ohji S."/>
            <person name="Ichikawa N."/>
        </authorList>
    </citation>
    <scope>NUCLEOTIDE SEQUENCE [LARGE SCALE GENOMIC DNA]</scope>
    <source>
        <strain evidence="2 3">NBRC 106333</strain>
    </source>
</reference>
<dbReference type="EMBL" id="BJXB01000053">
    <property type="protein sequence ID" value="GEM50031.1"/>
    <property type="molecule type" value="Genomic_DNA"/>
</dbReference>
<comment type="caution">
    <text evidence="2">The sequence shown here is derived from an EMBL/GenBank/DDBJ whole genome shotgun (WGS) entry which is preliminary data.</text>
</comment>
<proteinExistence type="predicted"/>
<dbReference type="RefSeq" id="WP_146891761.1">
    <property type="nucleotide sequence ID" value="NZ_BJXB01000053.1"/>
</dbReference>
<sequence>MGEYLQPDTQSIKVGGVLLPGIITGIEVSGELRLEKQKTDGKSGSTTLLKGFEEASIRVSLELLAGDSEIKSLEKVFKGYASALKSKGVRVVNRHLDARGVKLLVFKKLTTRDDYARGMVVAELEFSEYDMEAARLEDKDAAGSGLGSGLGNGTGSDGQNNGKGNDGKTGKAGVSSPVDQLFDMGAKGYTLGNNVAQNPLGTLGGMVGK</sequence>
<dbReference type="Proteomes" id="UP000321306">
    <property type="component" value="Unassembled WGS sequence"/>
</dbReference>
<dbReference type="OrthoDB" id="2061133at2"/>
<evidence type="ECO:0000313" key="2">
    <source>
        <dbReference type="EMBL" id="GEM50031.1"/>
    </source>
</evidence>
<organism evidence="2 3">
    <name type="scientific">Deinococcus cellulosilyticus (strain DSM 18568 / NBRC 106333 / KACC 11606 / 5516J-15)</name>
    <dbReference type="NCBI Taxonomy" id="1223518"/>
    <lineage>
        <taxon>Bacteria</taxon>
        <taxon>Thermotogati</taxon>
        <taxon>Deinococcota</taxon>
        <taxon>Deinococci</taxon>
        <taxon>Deinococcales</taxon>
        <taxon>Deinococcaceae</taxon>
        <taxon>Deinococcus</taxon>
    </lineage>
</organism>
<gene>
    <name evidence="2" type="ORF">DC3_56660</name>
</gene>
<name>A0A511NCG3_DEIC1</name>
<keyword evidence="3" id="KW-1185">Reference proteome</keyword>
<dbReference type="AlphaFoldDB" id="A0A511NCG3"/>
<accession>A0A511NCG3</accession>
<evidence type="ECO:0000256" key="1">
    <source>
        <dbReference type="SAM" id="MobiDB-lite"/>
    </source>
</evidence>
<protein>
    <submittedName>
        <fullName evidence="2">Uncharacterized protein</fullName>
    </submittedName>
</protein>